<dbReference type="PANTHER" id="PTHR18901:SF38">
    <property type="entry name" value="PSEUDOURIDINE-5'-PHOSPHATASE"/>
    <property type="match status" value="1"/>
</dbReference>
<dbReference type="AlphaFoldDB" id="A0A7W6KH44"/>
<dbReference type="Gene3D" id="1.10.150.240">
    <property type="entry name" value="Putative phosphatase, domain 2"/>
    <property type="match status" value="1"/>
</dbReference>
<keyword evidence="2" id="KW-1185">Reference proteome</keyword>
<dbReference type="SFLD" id="SFLDS00003">
    <property type="entry name" value="Haloacid_Dehalogenase"/>
    <property type="match status" value="1"/>
</dbReference>
<comment type="caution">
    <text evidence="1">The sequence shown here is derived from an EMBL/GenBank/DDBJ whole genome shotgun (WGS) entry which is preliminary data.</text>
</comment>
<dbReference type="Gene3D" id="3.40.50.1000">
    <property type="entry name" value="HAD superfamily/HAD-like"/>
    <property type="match status" value="1"/>
</dbReference>
<organism evidence="1 2">
    <name type="scientific">Martelella radicis</name>
    <dbReference type="NCBI Taxonomy" id="1397476"/>
    <lineage>
        <taxon>Bacteria</taxon>
        <taxon>Pseudomonadati</taxon>
        <taxon>Pseudomonadota</taxon>
        <taxon>Alphaproteobacteria</taxon>
        <taxon>Hyphomicrobiales</taxon>
        <taxon>Aurantimonadaceae</taxon>
        <taxon>Martelella</taxon>
    </lineage>
</organism>
<gene>
    <name evidence="1" type="ORF">GGR30_000884</name>
</gene>
<dbReference type="SUPFAM" id="SSF56784">
    <property type="entry name" value="HAD-like"/>
    <property type="match status" value="1"/>
</dbReference>
<reference evidence="1 2" key="1">
    <citation type="submission" date="2020-08" db="EMBL/GenBank/DDBJ databases">
        <title>Genomic Encyclopedia of Type Strains, Phase IV (KMG-IV): sequencing the most valuable type-strain genomes for metagenomic binning, comparative biology and taxonomic classification.</title>
        <authorList>
            <person name="Goeker M."/>
        </authorList>
    </citation>
    <scope>NUCLEOTIDE SEQUENCE [LARGE SCALE GENOMIC DNA]</scope>
    <source>
        <strain evidence="1 2">DSM 28101</strain>
    </source>
</reference>
<evidence type="ECO:0000313" key="1">
    <source>
        <dbReference type="EMBL" id="MBB4120973.1"/>
    </source>
</evidence>
<dbReference type="Proteomes" id="UP000530571">
    <property type="component" value="Unassembled WGS sequence"/>
</dbReference>
<dbReference type="GO" id="GO:0016787">
    <property type="term" value="F:hydrolase activity"/>
    <property type="evidence" value="ECO:0007669"/>
    <property type="project" value="UniProtKB-KW"/>
</dbReference>
<sequence length="224" mass="24115">MNTVIFDFDGVLADSEIIALSELRTSLEEYGIIMDWDALVEQFLGASVRQIIAFVEQRAGRPVDAGFQKDWYKRLFASYRARLKPMPGAAEMLDRLDAAGIDYCIASGGSYKRLGVALECIGFSERFADRAFSADSVEHGKPAPDVFLYAAEKRGASFADCVVLEDSIAGVTAAGRAGMRAIGFVGGGHLEGIRPLHADRLRAVGAKPVLTGLRDFEEAAFGGA</sequence>
<dbReference type="SFLD" id="SFLDG01129">
    <property type="entry name" value="C1.5:_HAD__Beta-PGM__Phosphata"/>
    <property type="match status" value="1"/>
</dbReference>
<dbReference type="Pfam" id="PF00702">
    <property type="entry name" value="Hydrolase"/>
    <property type="match status" value="1"/>
</dbReference>
<dbReference type="EMBL" id="JACIDZ010000002">
    <property type="protein sequence ID" value="MBB4120973.1"/>
    <property type="molecule type" value="Genomic_DNA"/>
</dbReference>
<name>A0A7W6KH44_9HYPH</name>
<protein>
    <submittedName>
        <fullName evidence="1">HAD superfamily hydrolase (TIGR01509 family)</fullName>
    </submittedName>
</protein>
<keyword evidence="1" id="KW-0378">Hydrolase</keyword>
<dbReference type="InterPro" id="IPR023198">
    <property type="entry name" value="PGP-like_dom2"/>
</dbReference>
<dbReference type="RefSeq" id="WP_183482956.1">
    <property type="nucleotide sequence ID" value="NZ_JACIDZ010000002.1"/>
</dbReference>
<accession>A0A7W6KH44</accession>
<dbReference type="PANTHER" id="PTHR18901">
    <property type="entry name" value="2-DEOXYGLUCOSE-6-PHOSPHATE PHOSPHATASE 2"/>
    <property type="match status" value="1"/>
</dbReference>
<proteinExistence type="predicted"/>
<dbReference type="InterPro" id="IPR023214">
    <property type="entry name" value="HAD_sf"/>
</dbReference>
<dbReference type="NCBIfam" id="TIGR01509">
    <property type="entry name" value="HAD-SF-IA-v3"/>
    <property type="match status" value="1"/>
</dbReference>
<dbReference type="InterPro" id="IPR036412">
    <property type="entry name" value="HAD-like_sf"/>
</dbReference>
<evidence type="ECO:0000313" key="2">
    <source>
        <dbReference type="Proteomes" id="UP000530571"/>
    </source>
</evidence>
<dbReference type="SFLD" id="SFLDG01135">
    <property type="entry name" value="C1.5.6:_HAD__Beta-PGM__Phospha"/>
    <property type="match status" value="1"/>
</dbReference>
<dbReference type="InterPro" id="IPR006439">
    <property type="entry name" value="HAD-SF_hydro_IA"/>
</dbReference>